<reference evidence="2 3" key="1">
    <citation type="submission" date="2023-10" db="EMBL/GenBank/DDBJ databases">
        <title>Complete Genome Sequence of Limnobacter thiooxidans CS-K2T, Isolated from freshwater lake sediments in Bavaria, Germany.</title>
        <authorList>
            <person name="Naruki M."/>
            <person name="Watanabe A."/>
            <person name="Warashina T."/>
            <person name="Morita T."/>
            <person name="Arakawa K."/>
        </authorList>
    </citation>
    <scope>NUCLEOTIDE SEQUENCE [LARGE SCALE GENOMIC DNA]</scope>
    <source>
        <strain evidence="2 3">CS-K2</strain>
    </source>
</reference>
<keyword evidence="3" id="KW-1185">Reference proteome</keyword>
<sequence length="112" mass="12124">MFVYIAAVGMALLLVLVLLSLGVLFATYISLLLEKGMPVWAAWLTAIAFTGAVVGMLHLAVMKKKNLTIAIYVAIVCGSSTALYYLPSLHGHLSMIHTVLYIFTPLDEPKAN</sequence>
<gene>
    <name evidence="2" type="ORF">RGQ30_20330</name>
</gene>
<dbReference type="KEGG" id="lto:RGQ30_20330"/>
<evidence type="ECO:0000256" key="1">
    <source>
        <dbReference type="SAM" id="Phobius"/>
    </source>
</evidence>
<organism evidence="2 3">
    <name type="scientific">Limnobacter thiooxidans</name>
    <dbReference type="NCBI Taxonomy" id="131080"/>
    <lineage>
        <taxon>Bacteria</taxon>
        <taxon>Pseudomonadati</taxon>
        <taxon>Pseudomonadota</taxon>
        <taxon>Betaproteobacteria</taxon>
        <taxon>Burkholderiales</taxon>
        <taxon>Burkholderiaceae</taxon>
        <taxon>Limnobacter</taxon>
    </lineage>
</organism>
<feature type="transmembrane region" description="Helical" evidence="1">
    <location>
        <begin position="6"/>
        <end position="33"/>
    </location>
</feature>
<keyword evidence="1" id="KW-0472">Membrane</keyword>
<keyword evidence="1" id="KW-0812">Transmembrane</keyword>
<accession>A0AA86MIQ0</accession>
<protein>
    <submittedName>
        <fullName evidence="2">Uncharacterized protein</fullName>
    </submittedName>
</protein>
<evidence type="ECO:0000313" key="2">
    <source>
        <dbReference type="EMBL" id="BET26532.1"/>
    </source>
</evidence>
<dbReference type="EMBL" id="AP028947">
    <property type="protein sequence ID" value="BET26532.1"/>
    <property type="molecule type" value="Genomic_DNA"/>
</dbReference>
<proteinExistence type="predicted"/>
<feature type="transmembrane region" description="Helical" evidence="1">
    <location>
        <begin position="40"/>
        <end position="61"/>
    </location>
</feature>
<evidence type="ECO:0000313" key="3">
    <source>
        <dbReference type="Proteomes" id="UP001329151"/>
    </source>
</evidence>
<name>A0AA86MIQ0_9BURK</name>
<keyword evidence="1" id="KW-1133">Transmembrane helix</keyword>
<dbReference type="AlphaFoldDB" id="A0AA86MIQ0"/>
<feature type="transmembrane region" description="Helical" evidence="1">
    <location>
        <begin position="67"/>
        <end position="86"/>
    </location>
</feature>
<dbReference type="Proteomes" id="UP001329151">
    <property type="component" value="Chromosome"/>
</dbReference>